<dbReference type="Pfam" id="PF02384">
    <property type="entry name" value="N6_Mtase"/>
    <property type="match status" value="1"/>
</dbReference>
<comment type="caution">
    <text evidence="2">The sequence shown here is derived from an EMBL/GenBank/DDBJ whole genome shotgun (WGS) entry which is preliminary data.</text>
</comment>
<proteinExistence type="predicted"/>
<organism evidence="2 3">
    <name type="scientific">Actinomadura meridiana</name>
    <dbReference type="NCBI Taxonomy" id="559626"/>
    <lineage>
        <taxon>Bacteria</taxon>
        <taxon>Bacillati</taxon>
        <taxon>Actinomycetota</taxon>
        <taxon>Actinomycetes</taxon>
        <taxon>Streptosporangiales</taxon>
        <taxon>Thermomonosporaceae</taxon>
        <taxon>Actinomadura</taxon>
    </lineage>
</organism>
<dbReference type="RefSeq" id="WP_344892329.1">
    <property type="nucleotide sequence ID" value="NZ_BAABAS010000004.1"/>
</dbReference>
<dbReference type="InterPro" id="IPR003356">
    <property type="entry name" value="DNA_methylase_A-5"/>
</dbReference>
<feature type="domain" description="DNA methylase adenine-specific" evidence="1">
    <location>
        <begin position="125"/>
        <end position="294"/>
    </location>
</feature>
<evidence type="ECO:0000313" key="3">
    <source>
        <dbReference type="Proteomes" id="UP001501710"/>
    </source>
</evidence>
<dbReference type="InterPro" id="IPR029063">
    <property type="entry name" value="SAM-dependent_MTases_sf"/>
</dbReference>
<dbReference type="PRINTS" id="PR00507">
    <property type="entry name" value="N12N6MTFRASE"/>
</dbReference>
<dbReference type="EMBL" id="BAABAS010000004">
    <property type="protein sequence ID" value="GAA4227930.1"/>
    <property type="molecule type" value="Genomic_DNA"/>
</dbReference>
<name>A0ABP8BVV1_9ACTN</name>
<evidence type="ECO:0000313" key="2">
    <source>
        <dbReference type="EMBL" id="GAA4227930.1"/>
    </source>
</evidence>
<dbReference type="Proteomes" id="UP001501710">
    <property type="component" value="Unassembled WGS sequence"/>
</dbReference>
<dbReference type="Gene3D" id="3.40.50.150">
    <property type="entry name" value="Vaccinia Virus protein VP39"/>
    <property type="match status" value="1"/>
</dbReference>
<accession>A0ABP8BVV1</accession>
<dbReference type="PANTHER" id="PTHR42998:SF1">
    <property type="entry name" value="TYPE I RESTRICTION ENZYME HINDI METHYLASE SUBUNIT"/>
    <property type="match status" value="1"/>
</dbReference>
<sequence length="322" mass="34146">MEGWLVRRGKNGELSPAGRIWRRLRTAAGDADLADLVGVLGAFLVYAERNRDDWTALAEQDDGELAVRLPKAVAIGVPELPGELPAAVDPGVIRELAEISAEDAAGLFDDLCRRLAETQGRRVRVAPPEVAALMARLAGTVGGTVLDPVCGLGGLLTAAGDVDLLIGQEPRTAAARIAAARLLLRGRRVRIAVGDALGEDAFRDVEAGAVVCAPPPGDRGRGHEDLPGDPRWVCGLPPRGEPELAWLQHCLAHVEPGGRVVMLMAAAAGRRSGRRIRANLLRAGALQAVITVTPGSGASHRAPDLWVLRRPERGERPPFHVR</sequence>
<gene>
    <name evidence="2" type="ORF">GCM10022254_16820</name>
</gene>
<evidence type="ECO:0000259" key="1">
    <source>
        <dbReference type="Pfam" id="PF02384"/>
    </source>
</evidence>
<reference evidence="3" key="1">
    <citation type="journal article" date="2019" name="Int. J. Syst. Evol. Microbiol.">
        <title>The Global Catalogue of Microorganisms (GCM) 10K type strain sequencing project: providing services to taxonomists for standard genome sequencing and annotation.</title>
        <authorList>
            <consortium name="The Broad Institute Genomics Platform"/>
            <consortium name="The Broad Institute Genome Sequencing Center for Infectious Disease"/>
            <person name="Wu L."/>
            <person name="Ma J."/>
        </authorList>
    </citation>
    <scope>NUCLEOTIDE SEQUENCE [LARGE SCALE GENOMIC DNA]</scope>
    <source>
        <strain evidence="3">JCM 17440</strain>
    </source>
</reference>
<protein>
    <recommendedName>
        <fullName evidence="1">DNA methylase adenine-specific domain-containing protein</fullName>
    </recommendedName>
</protein>
<dbReference type="PANTHER" id="PTHR42998">
    <property type="entry name" value="TYPE I RESTRICTION ENZYME HINDVIIP M PROTEIN-RELATED"/>
    <property type="match status" value="1"/>
</dbReference>
<keyword evidence="3" id="KW-1185">Reference proteome</keyword>
<dbReference type="SUPFAM" id="SSF53335">
    <property type="entry name" value="S-adenosyl-L-methionine-dependent methyltransferases"/>
    <property type="match status" value="1"/>
</dbReference>
<dbReference type="InterPro" id="IPR052916">
    <property type="entry name" value="Type-I_RE_MTase_Subunit"/>
</dbReference>